<protein>
    <recommendedName>
        <fullName evidence="1">Methylene-tetrahydrofolate reductase C-terminal-like domain-containing protein</fullName>
    </recommendedName>
</protein>
<dbReference type="Pfam" id="PF12225">
    <property type="entry name" value="DUF5981"/>
    <property type="match status" value="1"/>
</dbReference>
<dbReference type="Proteomes" id="UP000245539">
    <property type="component" value="Unassembled WGS sequence"/>
</dbReference>
<sequence>MYSMRRWSAKHANKLHHLYSGVESTLYKAAPLLEKIGYDKLEKPFMAVEKVTKGLLFDSQSCGQCTLGSTGMSCPMNCPKTIRNGPCGGVRPNGKCEVKPDMDCVWVVAWEGTQNMPPKEQAIHIVQPALDSRKKGTSAWLREVRLKRQEKAKANASQ</sequence>
<dbReference type="InterPro" id="IPR022026">
    <property type="entry name" value="DUF5981"/>
</dbReference>
<comment type="caution">
    <text evidence="2">The sequence shown here is derived from an EMBL/GenBank/DDBJ whole genome shotgun (WGS) entry which is preliminary data.</text>
</comment>
<feature type="domain" description="Methylene-tetrahydrofolate reductase C-terminal-like" evidence="1">
    <location>
        <begin position="40"/>
        <end position="128"/>
    </location>
</feature>
<dbReference type="EMBL" id="QGKM01000005">
    <property type="protein sequence ID" value="PWR00148.1"/>
    <property type="molecule type" value="Genomic_DNA"/>
</dbReference>
<proteinExistence type="predicted"/>
<dbReference type="OrthoDB" id="9795431at2"/>
<accession>A0A317CPJ4</accession>
<evidence type="ECO:0000313" key="2">
    <source>
        <dbReference type="EMBL" id="PWR00148.1"/>
    </source>
</evidence>
<organism evidence="2 3">
    <name type="scientific">Leucothrix pacifica</name>
    <dbReference type="NCBI Taxonomy" id="1247513"/>
    <lineage>
        <taxon>Bacteria</taxon>
        <taxon>Pseudomonadati</taxon>
        <taxon>Pseudomonadota</taxon>
        <taxon>Gammaproteobacteria</taxon>
        <taxon>Thiotrichales</taxon>
        <taxon>Thiotrichaceae</taxon>
        <taxon>Leucothrix</taxon>
    </lineage>
</organism>
<evidence type="ECO:0000313" key="3">
    <source>
        <dbReference type="Proteomes" id="UP000245539"/>
    </source>
</evidence>
<dbReference type="AlphaFoldDB" id="A0A317CPJ4"/>
<gene>
    <name evidence="2" type="ORF">DKW60_03135</name>
</gene>
<name>A0A317CPJ4_9GAMM</name>
<keyword evidence="3" id="KW-1185">Reference proteome</keyword>
<dbReference type="RefSeq" id="WP_109836203.1">
    <property type="nucleotide sequence ID" value="NZ_QGKM01000005.1"/>
</dbReference>
<evidence type="ECO:0000259" key="1">
    <source>
        <dbReference type="Pfam" id="PF12225"/>
    </source>
</evidence>
<reference evidence="2 3" key="1">
    <citation type="submission" date="2018-05" db="EMBL/GenBank/DDBJ databases">
        <title>Leucothrix arctica sp. nov., isolated from Arctic seawater.</title>
        <authorList>
            <person name="Choi A."/>
            <person name="Baek K."/>
        </authorList>
    </citation>
    <scope>NUCLEOTIDE SEQUENCE [LARGE SCALE GENOMIC DNA]</scope>
    <source>
        <strain evidence="2 3">JCM 18388</strain>
    </source>
</reference>